<dbReference type="AlphaFoldDB" id="A0A816CLS0"/>
<evidence type="ECO:0000313" key="12">
    <source>
        <dbReference type="Proteomes" id="UP000663828"/>
    </source>
</evidence>
<dbReference type="FunFam" id="2.40.10.10:FF:000118">
    <property type="entry name" value="Chymotrypsinogen A"/>
    <property type="match status" value="1"/>
</dbReference>
<dbReference type="InterPro" id="IPR001314">
    <property type="entry name" value="Peptidase_S1A"/>
</dbReference>
<evidence type="ECO:0000256" key="4">
    <source>
        <dbReference type="ARBA" id="ARBA00022729"/>
    </source>
</evidence>
<evidence type="ECO:0000256" key="9">
    <source>
        <dbReference type="SAM" id="SignalP"/>
    </source>
</evidence>
<dbReference type="PROSITE" id="PS00134">
    <property type="entry name" value="TRYPSIN_HIS"/>
    <property type="match status" value="1"/>
</dbReference>
<dbReference type="PROSITE" id="PS50240">
    <property type="entry name" value="TRYPSIN_DOM"/>
    <property type="match status" value="1"/>
</dbReference>
<dbReference type="InterPro" id="IPR018114">
    <property type="entry name" value="TRYPSIN_HIS"/>
</dbReference>
<keyword evidence="3" id="KW-0645">Protease</keyword>
<keyword evidence="7" id="KW-1015">Disulfide bond</keyword>
<dbReference type="InterPro" id="IPR001254">
    <property type="entry name" value="Trypsin_dom"/>
</dbReference>
<keyword evidence="2" id="KW-0964">Secreted</keyword>
<dbReference type="InterPro" id="IPR009003">
    <property type="entry name" value="Peptidase_S1_PA"/>
</dbReference>
<dbReference type="PRINTS" id="PR00722">
    <property type="entry name" value="CHYMOTRYPSIN"/>
</dbReference>
<dbReference type="EMBL" id="CAJNOR010007789">
    <property type="protein sequence ID" value="CAF1623379.1"/>
    <property type="molecule type" value="Genomic_DNA"/>
</dbReference>
<evidence type="ECO:0000256" key="7">
    <source>
        <dbReference type="ARBA" id="ARBA00023157"/>
    </source>
</evidence>
<evidence type="ECO:0000313" key="11">
    <source>
        <dbReference type="EMBL" id="CAF1623379.1"/>
    </source>
</evidence>
<feature type="domain" description="Peptidase S1" evidence="10">
    <location>
        <begin position="159"/>
        <end position="285"/>
    </location>
</feature>
<comment type="caution">
    <text evidence="11">The sequence shown here is derived from an EMBL/GenBank/DDBJ whole genome shotgun (WGS) entry which is preliminary data.</text>
</comment>
<feature type="signal peptide" evidence="9">
    <location>
        <begin position="1"/>
        <end position="17"/>
    </location>
</feature>
<evidence type="ECO:0000256" key="3">
    <source>
        <dbReference type="ARBA" id="ARBA00022670"/>
    </source>
</evidence>
<proteinExistence type="predicted"/>
<evidence type="ECO:0000259" key="10">
    <source>
        <dbReference type="PROSITE" id="PS50240"/>
    </source>
</evidence>
<name>A0A816CLS0_ADIRI</name>
<dbReference type="GO" id="GO:0004252">
    <property type="term" value="F:serine-type endopeptidase activity"/>
    <property type="evidence" value="ECO:0007669"/>
    <property type="project" value="InterPro"/>
</dbReference>
<dbReference type="Pfam" id="PF13330">
    <property type="entry name" value="Mucin2_WxxW"/>
    <property type="match status" value="1"/>
</dbReference>
<accession>A0A816CLS0</accession>
<dbReference type="Proteomes" id="UP000663828">
    <property type="component" value="Unassembled WGS sequence"/>
</dbReference>
<evidence type="ECO:0000256" key="1">
    <source>
        <dbReference type="ARBA" id="ARBA00004613"/>
    </source>
</evidence>
<feature type="chain" id="PRO_5032834800" description="Peptidase S1 domain-containing protein" evidence="9">
    <location>
        <begin position="18"/>
        <end position="290"/>
    </location>
</feature>
<comment type="subcellular location">
    <subcellularLocation>
        <location evidence="1">Secreted</location>
    </subcellularLocation>
</comment>
<dbReference type="PANTHER" id="PTHR24252">
    <property type="entry name" value="ACROSIN-RELATED"/>
    <property type="match status" value="1"/>
</dbReference>
<organism evidence="11 12">
    <name type="scientific">Adineta ricciae</name>
    <name type="common">Rotifer</name>
    <dbReference type="NCBI Taxonomy" id="249248"/>
    <lineage>
        <taxon>Eukaryota</taxon>
        <taxon>Metazoa</taxon>
        <taxon>Spiralia</taxon>
        <taxon>Gnathifera</taxon>
        <taxon>Rotifera</taxon>
        <taxon>Eurotatoria</taxon>
        <taxon>Bdelloidea</taxon>
        <taxon>Adinetida</taxon>
        <taxon>Adinetidae</taxon>
        <taxon>Adineta</taxon>
    </lineage>
</organism>
<keyword evidence="12" id="KW-1185">Reference proteome</keyword>
<gene>
    <name evidence="11" type="ORF">XAT740_LOCUS50562</name>
</gene>
<keyword evidence="4 9" id="KW-0732">Signal</keyword>
<evidence type="ECO:0000256" key="6">
    <source>
        <dbReference type="ARBA" id="ARBA00022825"/>
    </source>
</evidence>
<dbReference type="InterPro" id="IPR025155">
    <property type="entry name" value="WxxW_domain"/>
</dbReference>
<evidence type="ECO:0000256" key="5">
    <source>
        <dbReference type="ARBA" id="ARBA00022801"/>
    </source>
</evidence>
<dbReference type="PANTHER" id="PTHR24252:SF7">
    <property type="entry name" value="HYALIN"/>
    <property type="match status" value="1"/>
</dbReference>
<keyword evidence="6" id="KW-0720">Serine protease</keyword>
<protein>
    <recommendedName>
        <fullName evidence="10">Peptidase S1 domain-containing protein</fullName>
    </recommendedName>
</protein>
<keyword evidence="5" id="KW-0378">Hydrolase</keyword>
<sequence>MFAIIFLLLQWNLGALTQGIFSPPEFTAAGCSGSNQWTTWFDSGDPSTTLGEFEITTHIQRLFPSYLCPVPVAIEASTINDRHPGQTGDLFRLSPKDGFLCLNQQVDGFKHKQCADYKVRYCCPSTTIGQTTTTTTFRTPIVAGNTCGRQAISPSSYRIVGGVEAIPNSWPWIVSLRVRDHFCGGTLIDTRHVLTAAHCLTGAYPNMLRVVAGLHQRLNTNTGRTQNVGVSRIFLHEQYNSRTQANDIAIIRLCQPVQLNAYVSLICLPGPDPQESASVTAAGWGINLLW</sequence>
<dbReference type="GO" id="GO:0005576">
    <property type="term" value="C:extracellular region"/>
    <property type="evidence" value="ECO:0007669"/>
    <property type="project" value="UniProtKB-SubCell"/>
</dbReference>
<evidence type="ECO:0000256" key="8">
    <source>
        <dbReference type="ARBA" id="ARBA00023180"/>
    </source>
</evidence>
<evidence type="ECO:0000256" key="2">
    <source>
        <dbReference type="ARBA" id="ARBA00022525"/>
    </source>
</evidence>
<dbReference type="SMART" id="SM00020">
    <property type="entry name" value="Tryp_SPc"/>
    <property type="match status" value="1"/>
</dbReference>
<dbReference type="InterPro" id="IPR043504">
    <property type="entry name" value="Peptidase_S1_PA_chymotrypsin"/>
</dbReference>
<keyword evidence="8" id="KW-0325">Glycoprotein</keyword>
<dbReference type="GO" id="GO:0006508">
    <property type="term" value="P:proteolysis"/>
    <property type="evidence" value="ECO:0007669"/>
    <property type="project" value="UniProtKB-KW"/>
</dbReference>
<reference evidence="11" key="1">
    <citation type="submission" date="2021-02" db="EMBL/GenBank/DDBJ databases">
        <authorList>
            <person name="Nowell W R."/>
        </authorList>
    </citation>
    <scope>NUCLEOTIDE SEQUENCE</scope>
</reference>
<dbReference type="CDD" id="cd00190">
    <property type="entry name" value="Tryp_SPc"/>
    <property type="match status" value="1"/>
</dbReference>
<dbReference type="Gene3D" id="2.40.10.10">
    <property type="entry name" value="Trypsin-like serine proteases"/>
    <property type="match status" value="2"/>
</dbReference>
<dbReference type="Pfam" id="PF00089">
    <property type="entry name" value="Trypsin"/>
    <property type="match status" value="1"/>
</dbReference>
<dbReference type="SUPFAM" id="SSF50494">
    <property type="entry name" value="Trypsin-like serine proteases"/>
    <property type="match status" value="1"/>
</dbReference>